<dbReference type="PANTHER" id="PTHR30121:SF6">
    <property type="entry name" value="SLR6007 PROTEIN"/>
    <property type="match status" value="1"/>
</dbReference>
<dbReference type="Gene3D" id="3.40.50.300">
    <property type="entry name" value="P-loop containing nucleotide triphosphate hydrolases"/>
    <property type="match status" value="1"/>
</dbReference>
<reference evidence="4 5" key="1">
    <citation type="submission" date="2019-10" db="EMBL/GenBank/DDBJ databases">
        <title>Rubrobacter sp nov SCSIO 52090 isolated from a deep-sea sediment in the South China Sea.</title>
        <authorList>
            <person name="Chen R.W."/>
        </authorList>
    </citation>
    <scope>NUCLEOTIDE SEQUENCE [LARGE SCALE GENOMIC DNA]</scope>
    <source>
        <strain evidence="4 5">SCSIO 52909</strain>
    </source>
</reference>
<dbReference type="Proteomes" id="UP000501452">
    <property type="component" value="Chromosome"/>
</dbReference>
<evidence type="ECO:0000313" key="5">
    <source>
        <dbReference type="Proteomes" id="UP000501452"/>
    </source>
</evidence>
<accession>A0A6G8QDP7</accession>
<evidence type="ECO:0000313" key="4">
    <source>
        <dbReference type="EMBL" id="QIN84625.1"/>
    </source>
</evidence>
<keyword evidence="5" id="KW-1185">Reference proteome</keyword>
<dbReference type="AlphaFoldDB" id="A0A6G8QDP7"/>
<sequence>MREPVVKDLAGARKTTKIMGVAVETHQAAILAGTLVFFATFCYYLAGFFGLSTTRAAVWLSPIVPVALLFAFYRSRDGYHLDFVIWRKIVSFTRPDVFFKRPRDNAKGGWRSMRDVVQRFIPAEEFHWEMLRCDDGTYVVAFRVVPKNLSLIGDTERMRVFRSATELYNSLDFPWMEITRSKEGSTGRYTRRFKNNVASAIPPEERKLKRFASEHAAYLEEELPGLSIFERKGYAVLHYNPAAEKARAAGGASGFGPLDAVAKLVGFGKGGKTPGGRASRKDARRRQQEAEAAYRVLSTRANSFYNGFVRLGCRISALTDMEFLAFVLGQTTDWDEDSEEPPTLYEHVSLDPGGYDAIPEEKREQMIREAEAWREEAPPALGIGDLVADKIAPDTAKIFPEFLKVEGRYHTTLFASGWPDEVFFGMLADLNAIEGRVKVVKFIDPRPKKEAQQILGGRVAALRASKSTADDGNVNAEQQREIAEYTNEQALYEINSGRQRYLALSVLIHVEADSEERLYGMAQEVQDTLAGWNVSSQLAREQAWEGLLSSGPFGRNYLSDRYCEFGMLSRPAACLFSYGSQQIDHEDGVFVGVDTRSNSVMTLDTRRLVNPHGVILGQTGGGKSFVIKSVSTRQLMFGNRQVIIDPEGNSRYVRVAKAVGGAYAVIAPGSKHKINPFDLHEDYMNLDLLEDIFGDEDEEDGEEQDVEEAVEAAKAAALDGKAQEITRMVSLMAVTDETNTGAVGGLSGAEASFVERAVYQAYEDAGIRSDDPATHELPAPTFPEFWEIMRGYAEANTIVSDLLEKLWSWHSGSLSKIFDAPTNVDLSNKYLVFQISKVKDRQKAPVMHAILEFLNGVLSNRNEPSDCWIDEGWALLAFPMSAEFTETMYRSGRARDNGMWLASQAVNEFVESRQGNVILDLAATHMIFRHEHQKSARATASIHDLSDEEIDELLNFQPGEGYLIVDQARVPMEVLASEKEKELYNTSPRLEAAYKEKRRNRAETQRRVEDAERDGAAEASRREKSAMPGMPRGGEPMRVHAFTGDGAADAAAAVAKLYGRAARKERLHVLAVDACGGALSDKLSSASVPNPPDPFLRRGSPDPEGLGEHASLTSLSALRVVHPPENGSLPASSLHEAAGEIFDLCVVACGGTESAYAEDWLQAADEVVACSTEGAEEALEAALAAEETLASNGTILAVTGASGPPVATFPKGDGEPLRPLYSLGPGASSGTQADKGLRTLARALVAPKDDPTAPDAGPKANGSANGTATREMDAEEEANG</sequence>
<dbReference type="RefSeq" id="WP_166178997.1">
    <property type="nucleotide sequence ID" value="NZ_CP045119.1"/>
</dbReference>
<proteinExistence type="predicted"/>
<evidence type="ECO:0000256" key="1">
    <source>
        <dbReference type="SAM" id="MobiDB-lite"/>
    </source>
</evidence>
<dbReference type="PANTHER" id="PTHR30121">
    <property type="entry name" value="UNCHARACTERIZED PROTEIN YJGR-RELATED"/>
    <property type="match status" value="1"/>
</dbReference>
<feature type="transmembrane region" description="Helical" evidence="2">
    <location>
        <begin position="56"/>
        <end position="73"/>
    </location>
</feature>
<feature type="transmembrane region" description="Helical" evidence="2">
    <location>
        <begin position="28"/>
        <end position="49"/>
    </location>
</feature>
<feature type="domain" description="Helicase HerA central" evidence="3">
    <location>
        <begin position="595"/>
        <end position="720"/>
    </location>
</feature>
<keyword evidence="2" id="KW-0812">Transmembrane</keyword>
<dbReference type="InterPro" id="IPR051162">
    <property type="entry name" value="T4SS_component"/>
</dbReference>
<dbReference type="EMBL" id="CP045119">
    <property type="protein sequence ID" value="QIN84625.1"/>
    <property type="molecule type" value="Genomic_DNA"/>
</dbReference>
<dbReference type="InterPro" id="IPR002789">
    <property type="entry name" value="HerA_central"/>
</dbReference>
<dbReference type="Pfam" id="PF01935">
    <property type="entry name" value="DUF87"/>
    <property type="match status" value="1"/>
</dbReference>
<name>A0A6G8QDP7_9ACTN</name>
<dbReference type="Gene3D" id="1.10.8.730">
    <property type="match status" value="1"/>
</dbReference>
<feature type="region of interest" description="Disordered" evidence="1">
    <location>
        <begin position="994"/>
        <end position="1035"/>
    </location>
</feature>
<evidence type="ECO:0000256" key="2">
    <source>
        <dbReference type="SAM" id="Phobius"/>
    </source>
</evidence>
<feature type="region of interest" description="Disordered" evidence="1">
    <location>
        <begin position="1244"/>
        <end position="1280"/>
    </location>
</feature>
<protein>
    <submittedName>
        <fullName evidence="4">DUF87 domain-containing protein</fullName>
    </submittedName>
</protein>
<evidence type="ECO:0000259" key="3">
    <source>
        <dbReference type="Pfam" id="PF01935"/>
    </source>
</evidence>
<keyword evidence="2" id="KW-0472">Membrane</keyword>
<feature type="compositionally biased region" description="Basic and acidic residues" evidence="1">
    <location>
        <begin position="1001"/>
        <end position="1025"/>
    </location>
</feature>
<dbReference type="KEGG" id="rub:GBA63_19700"/>
<gene>
    <name evidence="4" type="ORF">GBA63_19700</name>
</gene>
<feature type="region of interest" description="Disordered" evidence="1">
    <location>
        <begin position="1083"/>
        <end position="1109"/>
    </location>
</feature>
<dbReference type="InterPro" id="IPR027417">
    <property type="entry name" value="P-loop_NTPase"/>
</dbReference>
<keyword evidence="2" id="KW-1133">Transmembrane helix</keyword>
<organism evidence="4 5">
    <name type="scientific">Rubrobacter tropicus</name>
    <dbReference type="NCBI Taxonomy" id="2653851"/>
    <lineage>
        <taxon>Bacteria</taxon>
        <taxon>Bacillati</taxon>
        <taxon>Actinomycetota</taxon>
        <taxon>Rubrobacteria</taxon>
        <taxon>Rubrobacterales</taxon>
        <taxon>Rubrobacteraceae</taxon>
        <taxon>Rubrobacter</taxon>
    </lineage>
</organism>
<dbReference type="SUPFAM" id="SSF52540">
    <property type="entry name" value="P-loop containing nucleoside triphosphate hydrolases"/>
    <property type="match status" value="1"/>
</dbReference>